<gene>
    <name evidence="2" type="ORF">GMLC_28030</name>
</gene>
<keyword evidence="3" id="KW-1185">Reference proteome</keyword>
<evidence type="ECO:0000256" key="1">
    <source>
        <dbReference type="SAM" id="Phobius"/>
    </source>
</evidence>
<dbReference type="SUPFAM" id="SSF52540">
    <property type="entry name" value="P-loop containing nucleoside triphosphate hydrolases"/>
    <property type="match status" value="1"/>
</dbReference>
<dbReference type="Gene3D" id="3.40.50.300">
    <property type="entry name" value="P-loop containing nucleotide triphosphate hydrolases"/>
    <property type="match status" value="1"/>
</dbReference>
<proteinExistence type="predicted"/>
<dbReference type="InterPro" id="IPR027417">
    <property type="entry name" value="P-loop_NTPase"/>
</dbReference>
<name>A0A6V8NBK1_9BACT</name>
<sequence>MKKFPTLIVFSGIDGAGKSTQIANLSSTLSERGKRPVCLWSRGGYTPVFHAAKVFARRVLGKKVIPTGRTEARSKTLGKGWVQTVWLILALADLALLYGIYVRWLRLSGRVVIADRYLYDTWIDFTLNFPNSRFQEWLLWKFVTWVTPSPDHSFLLLIPVEDSLVRSRQKFEPFPDSEETLLQRLTLYHKLKQNEAWRTINCLRSIEDISDEIRQTVFAGEQ</sequence>
<comment type="caution">
    <text evidence="2">The sequence shown here is derived from an EMBL/GenBank/DDBJ whole genome shotgun (WGS) entry which is preliminary data.</text>
</comment>
<feature type="transmembrane region" description="Helical" evidence="1">
    <location>
        <begin position="81"/>
        <end position="101"/>
    </location>
</feature>
<keyword evidence="1" id="KW-1133">Transmembrane helix</keyword>
<dbReference type="EMBL" id="BLXZ01000005">
    <property type="protein sequence ID" value="GFO69224.1"/>
    <property type="molecule type" value="Genomic_DNA"/>
</dbReference>
<dbReference type="Proteomes" id="UP000587586">
    <property type="component" value="Unassembled WGS sequence"/>
</dbReference>
<dbReference type="AlphaFoldDB" id="A0A6V8NBK1"/>
<keyword evidence="1" id="KW-0812">Transmembrane</keyword>
<accession>A0A6V8NBK1</accession>
<evidence type="ECO:0000313" key="2">
    <source>
        <dbReference type="EMBL" id="GFO69224.1"/>
    </source>
</evidence>
<keyword evidence="1" id="KW-0472">Membrane</keyword>
<protein>
    <submittedName>
        <fullName evidence="2">Uncharacterized protein</fullName>
    </submittedName>
</protein>
<dbReference type="RefSeq" id="WP_183361796.1">
    <property type="nucleotide sequence ID" value="NZ_BLXZ01000005.1"/>
</dbReference>
<evidence type="ECO:0000313" key="3">
    <source>
        <dbReference type="Proteomes" id="UP000587586"/>
    </source>
</evidence>
<organism evidence="2 3">
    <name type="scientific">Geomonas limicola</name>
    <dbReference type="NCBI Taxonomy" id="2740186"/>
    <lineage>
        <taxon>Bacteria</taxon>
        <taxon>Pseudomonadati</taxon>
        <taxon>Thermodesulfobacteriota</taxon>
        <taxon>Desulfuromonadia</taxon>
        <taxon>Geobacterales</taxon>
        <taxon>Geobacteraceae</taxon>
        <taxon>Geomonas</taxon>
    </lineage>
</organism>
<reference evidence="3" key="1">
    <citation type="submission" date="2020-06" db="EMBL/GenBank/DDBJ databases">
        <title>Draft genomic sequecing of Geomonas sp. Red745.</title>
        <authorList>
            <person name="Itoh H."/>
            <person name="Xu Z.X."/>
            <person name="Ushijima N."/>
            <person name="Masuda Y."/>
            <person name="Shiratori Y."/>
            <person name="Senoo K."/>
        </authorList>
    </citation>
    <scope>NUCLEOTIDE SEQUENCE [LARGE SCALE GENOMIC DNA]</scope>
    <source>
        <strain evidence="3">Red745</strain>
    </source>
</reference>